<evidence type="ECO:0000313" key="1">
    <source>
        <dbReference type="EMBL" id="KAK9501769.1"/>
    </source>
</evidence>
<dbReference type="Proteomes" id="UP001461498">
    <property type="component" value="Unassembled WGS sequence"/>
</dbReference>
<reference evidence="1 2" key="1">
    <citation type="submission" date="2022-12" db="EMBL/GenBank/DDBJ databases">
        <title>Chromosome-level genome assembly of true bugs.</title>
        <authorList>
            <person name="Ma L."/>
            <person name="Li H."/>
        </authorList>
    </citation>
    <scope>NUCLEOTIDE SEQUENCE [LARGE SCALE GENOMIC DNA]</scope>
    <source>
        <strain evidence="1">Lab_2022b</strain>
    </source>
</reference>
<comment type="caution">
    <text evidence="1">The sequence shown here is derived from an EMBL/GenBank/DDBJ whole genome shotgun (WGS) entry which is preliminary data.</text>
</comment>
<keyword evidence="2" id="KW-1185">Reference proteome</keyword>
<protein>
    <submittedName>
        <fullName evidence="1">Uncharacterized protein</fullName>
    </submittedName>
</protein>
<organism evidence="1 2">
    <name type="scientific">Rhynocoris fuscipes</name>
    <dbReference type="NCBI Taxonomy" id="488301"/>
    <lineage>
        <taxon>Eukaryota</taxon>
        <taxon>Metazoa</taxon>
        <taxon>Ecdysozoa</taxon>
        <taxon>Arthropoda</taxon>
        <taxon>Hexapoda</taxon>
        <taxon>Insecta</taxon>
        <taxon>Pterygota</taxon>
        <taxon>Neoptera</taxon>
        <taxon>Paraneoptera</taxon>
        <taxon>Hemiptera</taxon>
        <taxon>Heteroptera</taxon>
        <taxon>Panheteroptera</taxon>
        <taxon>Cimicomorpha</taxon>
        <taxon>Reduviidae</taxon>
        <taxon>Harpactorinae</taxon>
        <taxon>Harpactorini</taxon>
        <taxon>Rhynocoris</taxon>
    </lineage>
</organism>
<evidence type="ECO:0000313" key="2">
    <source>
        <dbReference type="Proteomes" id="UP001461498"/>
    </source>
</evidence>
<accession>A0AAW1CT38</accession>
<dbReference type="AlphaFoldDB" id="A0AAW1CT38"/>
<proteinExistence type="predicted"/>
<dbReference type="EMBL" id="JAPXFL010000009">
    <property type="protein sequence ID" value="KAK9501769.1"/>
    <property type="molecule type" value="Genomic_DNA"/>
</dbReference>
<gene>
    <name evidence="1" type="ORF">O3M35_012440</name>
</gene>
<sequence>MSDKKLLIHVRRGEENYELIAVAKEKEAWFLVPEELRDLKLEVHSELLKLKTVISSIKSISKIGGYRKIAVRFKPELAEKYLDEDENFCINDYYLEEQSPKFIESDEEKTGDKIFFIERIKELERRVASANLLTLREIEQKFLIGKFNGRQDGCTWMKLFERECDRFQLSDDVVKVEALRLFLAGNVTEWYSSSLIKLPASNWNIWKDSFLLLYGQKCWSNIRQAFNYRYVFGWEKFINTEDGCCYAQVNIESLPFEGVIG</sequence>
<name>A0AAW1CT38_9HEMI</name>